<dbReference type="PANTHER" id="PTHR42905:SF2">
    <property type="entry name" value="PHOSPHOENOLPYRUVATE CARBOXYLASE FAMILY PROTEIN"/>
    <property type="match status" value="1"/>
</dbReference>
<name>A0AAD3XM07_NEPGR</name>
<sequence>MQLSVSARGDSHASFVQRLIFPSKNVPSQPQALSPLKQKDYRNLHGSSITSIRRKFAPLVFASTSPGERSYFEPPAKALRQLLDSPGLHQGPACFDALSAMLVQRAGFDFCFTSGFAISAARLGLPDVGLISYGEMVDQGQKITEAVSIPVIGDGDNGYGNASNVKRTVTGYIKAGFAGIILEDQVSPKACGHTIGRKVVSREEAVVRIRAAVDARKESGSDIVIVARTDSRQAVSLDESLWRSQAFADAGADVLFIDALTSRVEMKSFCRVSPLIPKMANMLEGGGKTPILNPIELEDVGYKLAVYPLSLIGVSIQAMQDALTAIRKGYVPSPGRMPTFEEIRDILGFNHYYEEEKRYAIDTWQSSSPGVSSSYNSVVRVDQDGTEQKEKTPHDPVVEVINPDVYSNYGADGSRGLLSGIWSRTLRIKIVGREGFEKLDIRIPAGFLDGITNIVPALGGVNIKELLDNTAAESGGKLLDFQDTLGDRIQKNLVESDPTQLGPFNLIDTAKGMLGLGATEDFAGCHLPVTGFLLEVAITAEGHSSPRLHVRGPWVPTGVVSCLLVLIAHLPKSLKHPRQEKPNVDEETHHIVLCFKFGAEFSKSVMFGVVGPHFSLSHLMHPKKRSVWKPLSEHVWLLFAFFGPILFPHCYPPGNEIMRDPPVVLPSSLDGTISPK</sequence>
<dbReference type="EMBL" id="BSYO01000009">
    <property type="protein sequence ID" value="GMH09673.1"/>
    <property type="molecule type" value="Genomic_DNA"/>
</dbReference>
<dbReference type="InterPro" id="IPR040442">
    <property type="entry name" value="Pyrv_kinase-like_dom_sf"/>
</dbReference>
<dbReference type="Proteomes" id="UP001279734">
    <property type="component" value="Unassembled WGS sequence"/>
</dbReference>
<dbReference type="SUPFAM" id="SSF51621">
    <property type="entry name" value="Phosphoenolpyruvate/pyruvate domain"/>
    <property type="match status" value="1"/>
</dbReference>
<gene>
    <name evidence="1" type="ORF">Nepgr_011514</name>
</gene>
<organism evidence="1 2">
    <name type="scientific">Nepenthes gracilis</name>
    <name type="common">Slender pitcher plant</name>
    <dbReference type="NCBI Taxonomy" id="150966"/>
    <lineage>
        <taxon>Eukaryota</taxon>
        <taxon>Viridiplantae</taxon>
        <taxon>Streptophyta</taxon>
        <taxon>Embryophyta</taxon>
        <taxon>Tracheophyta</taxon>
        <taxon>Spermatophyta</taxon>
        <taxon>Magnoliopsida</taxon>
        <taxon>eudicotyledons</taxon>
        <taxon>Gunneridae</taxon>
        <taxon>Pentapetalae</taxon>
        <taxon>Caryophyllales</taxon>
        <taxon>Nepenthaceae</taxon>
        <taxon>Nepenthes</taxon>
    </lineage>
</organism>
<protein>
    <recommendedName>
        <fullName evidence="3">Isocitrate lyase</fullName>
    </recommendedName>
</protein>
<keyword evidence="2" id="KW-1185">Reference proteome</keyword>
<evidence type="ECO:0008006" key="3">
    <source>
        <dbReference type="Google" id="ProtNLM"/>
    </source>
</evidence>
<dbReference type="PANTHER" id="PTHR42905">
    <property type="entry name" value="PHOSPHOENOLPYRUVATE CARBOXYLASE"/>
    <property type="match status" value="1"/>
</dbReference>
<dbReference type="GO" id="GO:0003824">
    <property type="term" value="F:catalytic activity"/>
    <property type="evidence" value="ECO:0007669"/>
    <property type="project" value="InterPro"/>
</dbReference>
<proteinExistence type="predicted"/>
<dbReference type="Pfam" id="PF13714">
    <property type="entry name" value="PEP_mutase"/>
    <property type="match status" value="1"/>
</dbReference>
<accession>A0AAD3XM07</accession>
<dbReference type="Gene3D" id="3.20.20.60">
    <property type="entry name" value="Phosphoenolpyruvate-binding domains"/>
    <property type="match status" value="1"/>
</dbReference>
<dbReference type="CDD" id="cd00377">
    <property type="entry name" value="ICL_PEPM"/>
    <property type="match status" value="1"/>
</dbReference>
<reference evidence="1" key="1">
    <citation type="submission" date="2023-05" db="EMBL/GenBank/DDBJ databases">
        <title>Nepenthes gracilis genome sequencing.</title>
        <authorList>
            <person name="Fukushima K."/>
        </authorList>
    </citation>
    <scope>NUCLEOTIDE SEQUENCE</scope>
    <source>
        <strain evidence="1">SING2019-196</strain>
    </source>
</reference>
<dbReference type="InterPro" id="IPR015813">
    <property type="entry name" value="Pyrv/PenolPyrv_kinase-like_dom"/>
</dbReference>
<comment type="caution">
    <text evidence="1">The sequence shown here is derived from an EMBL/GenBank/DDBJ whole genome shotgun (WGS) entry which is preliminary data.</text>
</comment>
<evidence type="ECO:0000313" key="1">
    <source>
        <dbReference type="EMBL" id="GMH09673.1"/>
    </source>
</evidence>
<evidence type="ECO:0000313" key="2">
    <source>
        <dbReference type="Proteomes" id="UP001279734"/>
    </source>
</evidence>
<dbReference type="InterPro" id="IPR039556">
    <property type="entry name" value="ICL/PEPM"/>
</dbReference>
<dbReference type="AlphaFoldDB" id="A0AAD3XM07"/>